<dbReference type="Proteomes" id="UP001496627">
    <property type="component" value="Unassembled WGS sequence"/>
</dbReference>
<proteinExistence type="predicted"/>
<gene>
    <name evidence="1" type="ORF">ABK249_11990</name>
</gene>
<organism evidence="1 2">
    <name type="scientific">Neorhizobium phenanthreniclasticum</name>
    <dbReference type="NCBI Taxonomy" id="3157917"/>
    <lineage>
        <taxon>Bacteria</taxon>
        <taxon>Pseudomonadati</taxon>
        <taxon>Pseudomonadota</taxon>
        <taxon>Alphaproteobacteria</taxon>
        <taxon>Hyphomicrobiales</taxon>
        <taxon>Rhizobiaceae</taxon>
        <taxon>Rhizobium/Agrobacterium group</taxon>
        <taxon>Neorhizobium</taxon>
    </lineage>
</organism>
<name>A0ABV0M1C8_9HYPH</name>
<comment type="caution">
    <text evidence="1">The sequence shown here is derived from an EMBL/GenBank/DDBJ whole genome shotgun (WGS) entry which is preliminary data.</text>
</comment>
<keyword evidence="2" id="KW-1185">Reference proteome</keyword>
<protein>
    <submittedName>
        <fullName evidence="1">Uncharacterized protein</fullName>
    </submittedName>
</protein>
<dbReference type="RefSeq" id="WP_348862967.1">
    <property type="nucleotide sequence ID" value="NZ_JBEAAL010000007.1"/>
</dbReference>
<sequence length="177" mass="20244">MTEDLEPTPEEIERWTRNLLKPSAAPPTSIEEQRMIEKVLGTKTAAEHFLRRTGKPAPSHARNTRVRERRYRPIEVLIHYDYFDRPASDYGIGGWTIERYENGRKTAVQSGTDYQQRDDLLIRYQAAGFTCKPVTVAELVPAPIQGRMRDKPKPASSKASILARIGKITTDDLEDEY</sequence>
<dbReference type="EMBL" id="JBEAAL010000007">
    <property type="protein sequence ID" value="MEQ1405655.1"/>
    <property type="molecule type" value="Genomic_DNA"/>
</dbReference>
<reference evidence="1 2" key="1">
    <citation type="submission" date="2024-05" db="EMBL/GenBank/DDBJ databases">
        <title>Neorhizobium sp. Rsf11, a plant growth promoting and heavy metal resistant PAH-degrader.</title>
        <authorList>
            <person name="Golubev S.N."/>
            <person name="Muratova A.Y."/>
            <person name="Markelova M.I."/>
        </authorList>
    </citation>
    <scope>NUCLEOTIDE SEQUENCE [LARGE SCALE GENOMIC DNA]</scope>
    <source>
        <strain evidence="1 2">Rsf11</strain>
    </source>
</reference>
<accession>A0ABV0M1C8</accession>
<evidence type="ECO:0000313" key="1">
    <source>
        <dbReference type="EMBL" id="MEQ1405655.1"/>
    </source>
</evidence>
<evidence type="ECO:0000313" key="2">
    <source>
        <dbReference type="Proteomes" id="UP001496627"/>
    </source>
</evidence>